<dbReference type="EC" id="3.4.21.53" evidence="9 10"/>
<comment type="similarity">
    <text evidence="9 10 13 14">Belongs to the peptidase S16 family.</text>
</comment>
<feature type="domain" description="Lon N-terminal" evidence="16">
    <location>
        <begin position="11"/>
        <end position="204"/>
    </location>
</feature>
<protein>
    <recommendedName>
        <fullName evidence="9 10">Lon protease</fullName>
        <ecNumber evidence="9 10">3.4.21.53</ecNumber>
    </recommendedName>
    <alternativeName>
        <fullName evidence="9">ATP-dependent protease La</fullName>
    </alternativeName>
</protein>
<evidence type="ECO:0000313" key="18">
    <source>
        <dbReference type="Proteomes" id="UP000175706"/>
    </source>
</evidence>
<evidence type="ECO:0000256" key="6">
    <source>
        <dbReference type="ARBA" id="ARBA00022825"/>
    </source>
</evidence>
<keyword evidence="5 9" id="KW-0378">Hydrolase</keyword>
<dbReference type="GO" id="GO:0034605">
    <property type="term" value="P:cellular response to heat"/>
    <property type="evidence" value="ECO:0007669"/>
    <property type="project" value="UniProtKB-UniRule"/>
</dbReference>
<dbReference type="SMART" id="SM00382">
    <property type="entry name" value="AAA"/>
    <property type="match status" value="1"/>
</dbReference>
<dbReference type="InterPro" id="IPR003593">
    <property type="entry name" value="AAA+_ATPase"/>
</dbReference>
<feature type="domain" description="Lon proteolytic" evidence="15">
    <location>
        <begin position="592"/>
        <end position="773"/>
    </location>
</feature>
<organism evidence="17 18">
    <name type="scientific">Bacillus mycoides</name>
    <dbReference type="NCBI Taxonomy" id="1405"/>
    <lineage>
        <taxon>Bacteria</taxon>
        <taxon>Bacillati</taxon>
        <taxon>Bacillota</taxon>
        <taxon>Bacilli</taxon>
        <taxon>Bacillales</taxon>
        <taxon>Bacillaceae</taxon>
        <taxon>Bacillus</taxon>
        <taxon>Bacillus cereus group</taxon>
    </lineage>
</organism>
<dbReference type="InterPro" id="IPR027543">
    <property type="entry name" value="Lon_bac"/>
</dbReference>
<feature type="active site" evidence="9 11">
    <location>
        <position position="722"/>
    </location>
</feature>
<sequence>MSSMNTNERIVPLLPLRGILVYPTMVLHLDVGRDKSIQALEQAAMDENIIFLAMQKEMNIDDPKEDDIYSVGTVAKVKQMLKLPNGTLRVLVEGLHRAEVVEFIEEENVVQVSIRTVTEEVEDDLEEKALMRTLLEHFEQYIKVSKKVSNETFATVADVEEPGRLADLIASHLPIKTKQKQEILEIVSVKERLHTLISIIQDEQELLSLEKKIGQKVKRSMERTQKEYFLREQMKAIQTELGDKEGKGGEVEELREKIEQSGMPEETMKAALKELDRYEKLPVSSAESGVIRNYIDWLLALPWTTATEDMIDLAHSEEILNKDHYGLEKVKERVLEYLAVQKLTNSLKGPILCLVGPPGVGKTSLARSIATSLNRNFVRVSLGGVRDESEIRGHRRTYVGAMPGRIIQGMKKAKTVNPVFLLDEIDKMSNDFRGDPSAALLEVLDPEQNHNFSDHYIEEPYDLSKVMFVATANTLASVPGPLLDRMEIISIAGYTELEKVHIAREHLLPKQLKEHGLRKGNLQVRDEALLEIIRYYTREAGVRTLERQIAKVCRKAAKIIVTAERKRIVVTEKNIVDLLGKHIFRYGQAEKTDQVGMATGLAYTAAGGDTLAIEVSVAPGKGKLILTGKLGDVMKESAQAAFSYIRSRAEELHIDPDFHEKNDIHIHVPEGAVPKDGPSAGITMATALISALTGIPVSKEVGMTGEITLRGRVLPIGGLKEKTLSAHRAGLTKIILPAENEKDLDDIPESVKENLTFVLASHLDEVLEHALVGVKQ</sequence>
<dbReference type="SUPFAM" id="SSF52540">
    <property type="entry name" value="P-loop containing nucleoside triphosphate hydrolases"/>
    <property type="match status" value="1"/>
</dbReference>
<dbReference type="GO" id="GO:0006515">
    <property type="term" value="P:protein quality control for misfolded or incompletely synthesized proteins"/>
    <property type="evidence" value="ECO:0007669"/>
    <property type="project" value="UniProtKB-UniRule"/>
</dbReference>
<keyword evidence="2 9" id="KW-0963">Cytoplasm</keyword>
<comment type="subunit">
    <text evidence="9 10">Homohexamer. Organized in a ring with a central cavity.</text>
</comment>
<evidence type="ECO:0000256" key="13">
    <source>
        <dbReference type="PROSITE-ProRule" id="PRU01122"/>
    </source>
</evidence>
<keyword evidence="7 9" id="KW-0067">ATP-binding</keyword>
<dbReference type="InterPro" id="IPR027065">
    <property type="entry name" value="Lon_Prtase"/>
</dbReference>
<dbReference type="InterPro" id="IPR008269">
    <property type="entry name" value="Lon_proteolytic"/>
</dbReference>
<dbReference type="PIRSF" id="PIRSF001174">
    <property type="entry name" value="Lon_proteas"/>
    <property type="match status" value="1"/>
</dbReference>
<evidence type="ECO:0000256" key="4">
    <source>
        <dbReference type="ARBA" id="ARBA00022741"/>
    </source>
</evidence>
<dbReference type="InterPro" id="IPR054594">
    <property type="entry name" value="Lon_lid"/>
</dbReference>
<dbReference type="PROSITE" id="PS01046">
    <property type="entry name" value="LON_SER"/>
    <property type="match status" value="1"/>
</dbReference>
<evidence type="ECO:0000256" key="8">
    <source>
        <dbReference type="ARBA" id="ARBA00023016"/>
    </source>
</evidence>
<comment type="catalytic activity">
    <reaction evidence="9 10 13">
        <text>Hydrolysis of proteins in presence of ATP.</text>
        <dbReference type="EC" id="3.4.21.53"/>
    </reaction>
</comment>
<dbReference type="PRINTS" id="PR00830">
    <property type="entry name" value="ENDOLAPTASE"/>
</dbReference>
<evidence type="ECO:0000313" key="17">
    <source>
        <dbReference type="EMBL" id="OFD72739.1"/>
    </source>
</evidence>
<feature type="active site" evidence="9 11">
    <location>
        <position position="679"/>
    </location>
</feature>
<dbReference type="PANTHER" id="PTHR10046">
    <property type="entry name" value="ATP DEPENDENT LON PROTEASE FAMILY MEMBER"/>
    <property type="match status" value="1"/>
</dbReference>
<dbReference type="FunFam" id="1.20.58.1480:FF:000001">
    <property type="entry name" value="Lon protease"/>
    <property type="match status" value="1"/>
</dbReference>
<dbReference type="PROSITE" id="PS51787">
    <property type="entry name" value="LON_N"/>
    <property type="match status" value="1"/>
</dbReference>
<evidence type="ECO:0000256" key="2">
    <source>
        <dbReference type="ARBA" id="ARBA00022490"/>
    </source>
</evidence>
<dbReference type="Proteomes" id="UP000175706">
    <property type="component" value="Unassembled WGS sequence"/>
</dbReference>
<dbReference type="InterPro" id="IPR046336">
    <property type="entry name" value="Lon_prtase_N_sf"/>
</dbReference>
<keyword evidence="3 9" id="KW-0645">Protease</keyword>
<dbReference type="GO" id="GO:0016887">
    <property type="term" value="F:ATP hydrolysis activity"/>
    <property type="evidence" value="ECO:0007669"/>
    <property type="project" value="UniProtKB-UniRule"/>
</dbReference>
<dbReference type="Gene3D" id="1.10.8.60">
    <property type="match status" value="1"/>
</dbReference>
<proteinExistence type="evidence at transcript level"/>
<dbReference type="InterPro" id="IPR008268">
    <property type="entry name" value="Peptidase_S16_AS"/>
</dbReference>
<evidence type="ECO:0000259" key="16">
    <source>
        <dbReference type="PROSITE" id="PS51787"/>
    </source>
</evidence>
<dbReference type="Pfam" id="PF22667">
    <property type="entry name" value="Lon_lid"/>
    <property type="match status" value="1"/>
</dbReference>
<gene>
    <name evidence="9" type="primary">lon</name>
    <name evidence="17" type="ORF">BWGOE8_45250</name>
</gene>
<dbReference type="NCBIfam" id="NF008053">
    <property type="entry name" value="PRK10787.1"/>
    <property type="match status" value="1"/>
</dbReference>
<dbReference type="SMART" id="SM00464">
    <property type="entry name" value="LON"/>
    <property type="match status" value="1"/>
</dbReference>
<dbReference type="FunFam" id="3.30.230.10:FF:000010">
    <property type="entry name" value="Lon protease"/>
    <property type="match status" value="1"/>
</dbReference>
<evidence type="ECO:0000256" key="5">
    <source>
        <dbReference type="ARBA" id="ARBA00022801"/>
    </source>
</evidence>
<dbReference type="InterPro" id="IPR020568">
    <property type="entry name" value="Ribosomal_Su5_D2-typ_SF"/>
</dbReference>
<dbReference type="GO" id="GO:0043565">
    <property type="term" value="F:sequence-specific DNA binding"/>
    <property type="evidence" value="ECO:0007669"/>
    <property type="project" value="UniProtKB-UniRule"/>
</dbReference>
<dbReference type="SUPFAM" id="SSF88697">
    <property type="entry name" value="PUA domain-like"/>
    <property type="match status" value="1"/>
</dbReference>
<dbReference type="FunFam" id="1.20.5.5270:FF:000002">
    <property type="entry name" value="Lon protease homolog"/>
    <property type="match status" value="1"/>
</dbReference>
<evidence type="ECO:0000259" key="15">
    <source>
        <dbReference type="PROSITE" id="PS51786"/>
    </source>
</evidence>
<reference evidence="17 18" key="1">
    <citation type="submission" date="2016-05" db="EMBL/GenBank/DDBJ databases">
        <title>Bacillus thuringiensis and Bacillus weihenstephanensis as novel biocontrol agents of wilt causing Verticillium species.</title>
        <authorList>
            <person name="Hollensteiner J."/>
            <person name="Wemheuer F."/>
            <person name="Harting R."/>
            <person name="Kolarzyk A."/>
            <person name="Diaz-Valerio S."/>
            <person name="Poehlein A."/>
            <person name="Brzuszkiewicz E."/>
            <person name="Nesemann K."/>
            <person name="Braus-Stromeyer S."/>
            <person name="Braus G."/>
            <person name="Daniel R."/>
            <person name="Liesegang H."/>
        </authorList>
    </citation>
    <scope>NUCLEOTIDE SEQUENCE [LARGE SCALE GENOMIC DNA]</scope>
    <source>
        <strain evidence="17 18">GOE8</strain>
    </source>
</reference>
<evidence type="ECO:0000256" key="10">
    <source>
        <dbReference type="PIRNR" id="PIRNR001174"/>
    </source>
</evidence>
<evidence type="ECO:0000256" key="14">
    <source>
        <dbReference type="RuleBase" id="RU000591"/>
    </source>
</evidence>
<dbReference type="HAMAP" id="MF_01973">
    <property type="entry name" value="lon_bact"/>
    <property type="match status" value="1"/>
</dbReference>
<dbReference type="Pfam" id="PF02190">
    <property type="entry name" value="LON_substr_bdg"/>
    <property type="match status" value="1"/>
</dbReference>
<evidence type="ECO:0000256" key="11">
    <source>
        <dbReference type="PIRSR" id="PIRSR001174-1"/>
    </source>
</evidence>
<keyword evidence="6 9" id="KW-0720">Serine protease</keyword>
<dbReference type="GO" id="GO:0004252">
    <property type="term" value="F:serine-type endopeptidase activity"/>
    <property type="evidence" value="ECO:0007669"/>
    <property type="project" value="UniProtKB-UniRule"/>
</dbReference>
<dbReference type="EMBL" id="LXLT01000064">
    <property type="protein sequence ID" value="OFD72739.1"/>
    <property type="molecule type" value="Genomic_DNA"/>
</dbReference>
<dbReference type="Pfam" id="PF05362">
    <property type="entry name" value="Lon_C"/>
    <property type="match status" value="1"/>
</dbReference>
<dbReference type="AlphaFoldDB" id="A0A1E8B1N7"/>
<dbReference type="InterPro" id="IPR027417">
    <property type="entry name" value="P-loop_NTPase"/>
</dbReference>
<evidence type="ECO:0000256" key="1">
    <source>
        <dbReference type="ARBA" id="ARBA00004496"/>
    </source>
</evidence>
<comment type="induction">
    <text evidence="9">By heat shock.</text>
</comment>
<comment type="subcellular location">
    <subcellularLocation>
        <location evidence="1 9 10">Cytoplasm</location>
    </subcellularLocation>
</comment>
<comment type="function">
    <text evidence="9">ATP-dependent serine protease that mediates the selective degradation of mutant and abnormal proteins as well as certain short-lived regulatory proteins. Required for cellular homeostasis and for survival from DNA damage and developmental changes induced by stress. Degrades polypeptides processively to yield small peptide fragments that are 5 to 10 amino acids long. Binds to DNA in a double-stranded, site-specific manner.</text>
</comment>
<dbReference type="FunFam" id="2.30.130.40:FF:000001">
    <property type="entry name" value="Lon protease"/>
    <property type="match status" value="1"/>
</dbReference>
<dbReference type="GO" id="GO:0004176">
    <property type="term" value="F:ATP-dependent peptidase activity"/>
    <property type="evidence" value="ECO:0007669"/>
    <property type="project" value="UniProtKB-UniRule"/>
</dbReference>
<dbReference type="PROSITE" id="PS51786">
    <property type="entry name" value="LON_PROTEOLYTIC"/>
    <property type="match status" value="1"/>
</dbReference>
<evidence type="ECO:0000256" key="3">
    <source>
        <dbReference type="ARBA" id="ARBA00022670"/>
    </source>
</evidence>
<dbReference type="InterPro" id="IPR003111">
    <property type="entry name" value="Lon_prtase_N"/>
</dbReference>
<keyword evidence="8 9" id="KW-0346">Stress response</keyword>
<dbReference type="Gene3D" id="1.20.58.1480">
    <property type="match status" value="1"/>
</dbReference>
<keyword evidence="4 9" id="KW-0547">Nucleotide-binding</keyword>
<evidence type="ECO:0000256" key="9">
    <source>
        <dbReference type="HAMAP-Rule" id="MF_01973"/>
    </source>
</evidence>
<name>A0A1E8B1N7_BACMY</name>
<evidence type="ECO:0000256" key="12">
    <source>
        <dbReference type="PIRSR" id="PIRSR001174-2"/>
    </source>
</evidence>
<dbReference type="PATRIC" id="fig|86662.25.peg.4644"/>
<evidence type="ECO:0000256" key="7">
    <source>
        <dbReference type="ARBA" id="ARBA00022840"/>
    </source>
</evidence>
<dbReference type="RefSeq" id="WP_070145008.1">
    <property type="nucleotide sequence ID" value="NZ_LXLT01000064.1"/>
</dbReference>
<dbReference type="InterPro" id="IPR003959">
    <property type="entry name" value="ATPase_AAA_core"/>
</dbReference>
<dbReference type="Pfam" id="PF00004">
    <property type="entry name" value="AAA"/>
    <property type="match status" value="1"/>
</dbReference>
<dbReference type="GO" id="GO:0005737">
    <property type="term" value="C:cytoplasm"/>
    <property type="evidence" value="ECO:0007669"/>
    <property type="project" value="UniProtKB-SubCell"/>
</dbReference>
<dbReference type="Gene3D" id="3.40.50.300">
    <property type="entry name" value="P-loop containing nucleotide triphosphate hydrolases"/>
    <property type="match status" value="1"/>
</dbReference>
<dbReference type="FunFam" id="3.40.50.300:FF:000382">
    <property type="entry name" value="Lon protease homolog 2, peroxisomal"/>
    <property type="match status" value="1"/>
</dbReference>
<accession>A0A1E8B1N7</accession>
<dbReference type="InterPro" id="IPR014721">
    <property type="entry name" value="Ribsml_uS5_D2-typ_fold_subgr"/>
</dbReference>
<dbReference type="NCBIfam" id="TIGR00763">
    <property type="entry name" value="lon"/>
    <property type="match status" value="1"/>
</dbReference>
<dbReference type="Gene3D" id="2.30.130.40">
    <property type="entry name" value="LON domain-like"/>
    <property type="match status" value="1"/>
</dbReference>
<comment type="caution">
    <text evidence="17">The sequence shown here is derived from an EMBL/GenBank/DDBJ whole genome shotgun (WGS) entry which is preliminary data.</text>
</comment>
<dbReference type="InterPro" id="IPR015947">
    <property type="entry name" value="PUA-like_sf"/>
</dbReference>
<feature type="binding site" evidence="9 12">
    <location>
        <begin position="356"/>
        <end position="363"/>
    </location>
    <ligand>
        <name>ATP</name>
        <dbReference type="ChEBI" id="CHEBI:30616"/>
    </ligand>
</feature>
<dbReference type="InterPro" id="IPR004815">
    <property type="entry name" value="Lon_bac/euk-typ"/>
</dbReference>
<dbReference type="CDD" id="cd19500">
    <property type="entry name" value="RecA-like_Lon"/>
    <property type="match status" value="1"/>
</dbReference>
<dbReference type="Gene3D" id="1.20.5.5270">
    <property type="match status" value="1"/>
</dbReference>
<dbReference type="SUPFAM" id="SSF54211">
    <property type="entry name" value="Ribosomal protein S5 domain 2-like"/>
    <property type="match status" value="1"/>
</dbReference>
<dbReference type="Gene3D" id="3.30.230.10">
    <property type="match status" value="1"/>
</dbReference>
<dbReference type="GO" id="GO:0005524">
    <property type="term" value="F:ATP binding"/>
    <property type="evidence" value="ECO:0007669"/>
    <property type="project" value="UniProtKB-UniRule"/>
</dbReference>